<feature type="domain" description="Pyrrolo-quinoline quinone repeat" evidence="2">
    <location>
        <begin position="115"/>
        <end position="287"/>
    </location>
</feature>
<proteinExistence type="predicted"/>
<dbReference type="InterPro" id="IPR011048">
    <property type="entry name" value="Haem_d1_sf"/>
</dbReference>
<name>A0A975G2P6_9CAUL</name>
<protein>
    <submittedName>
        <fullName evidence="3">PQQ-binding-like beta-propeller repeat protein</fullName>
    </submittedName>
</protein>
<dbReference type="Proteomes" id="UP000676409">
    <property type="component" value="Chromosome"/>
</dbReference>
<dbReference type="KEGG" id="caul:KCG34_06890"/>
<feature type="signal peptide" evidence="1">
    <location>
        <begin position="1"/>
        <end position="26"/>
    </location>
</feature>
<dbReference type="Gene3D" id="2.130.10.10">
    <property type="entry name" value="YVTN repeat-like/Quinoprotein amine dehydrogenase"/>
    <property type="match status" value="2"/>
</dbReference>
<dbReference type="PANTHER" id="PTHR47197:SF3">
    <property type="entry name" value="DIHYDRO-HEME D1 DEHYDROGENASE"/>
    <property type="match status" value="1"/>
</dbReference>
<feature type="chain" id="PRO_5036918112" evidence="1">
    <location>
        <begin position="27"/>
        <end position="346"/>
    </location>
</feature>
<evidence type="ECO:0000313" key="3">
    <source>
        <dbReference type="EMBL" id="QUD89601.1"/>
    </source>
</evidence>
<accession>A0A975G2P6</accession>
<dbReference type="InterPro" id="IPR002372">
    <property type="entry name" value="PQQ_rpt_dom"/>
</dbReference>
<dbReference type="EMBL" id="CP073078">
    <property type="protein sequence ID" value="QUD89601.1"/>
    <property type="molecule type" value="Genomic_DNA"/>
</dbReference>
<evidence type="ECO:0000313" key="4">
    <source>
        <dbReference type="Proteomes" id="UP000676409"/>
    </source>
</evidence>
<dbReference type="InterPro" id="IPR015943">
    <property type="entry name" value="WD40/YVTN_repeat-like_dom_sf"/>
</dbReference>
<dbReference type="Pfam" id="PF13360">
    <property type="entry name" value="PQQ_2"/>
    <property type="match status" value="1"/>
</dbReference>
<dbReference type="SUPFAM" id="SSF51004">
    <property type="entry name" value="C-terminal (heme d1) domain of cytochrome cd1-nitrite reductase"/>
    <property type="match status" value="1"/>
</dbReference>
<dbReference type="PANTHER" id="PTHR47197">
    <property type="entry name" value="PROTEIN NIRF"/>
    <property type="match status" value="1"/>
</dbReference>
<keyword evidence="4" id="KW-1185">Reference proteome</keyword>
<dbReference type="RefSeq" id="WP_211939653.1">
    <property type="nucleotide sequence ID" value="NZ_CP073078.1"/>
</dbReference>
<sequence>MRARLAALFTGAALAVAALSASLAHAADEEPLKLVGRTELPGYSGDFDHFGVDLKGDRLFLAAEDHGTLEVFRLSTGEHLKTVTGVETPHSILFMPDQNRLLVTDSGSGMTKILDATSYAVVGSVKLTPGADSVGYDAPRGRLYVVTGGKDVDMKDCYLEEIDPTTGEEYSKVHFDSNHTEALAVEQQGDRIFINITDKNFLAVIDKKTGQVTAQWPIKEAEQNAPIAMDEAHHRLFVVTRKPGKLVVLNADSGQSIASFKAPERTDEVVFDKANGRVYVLGGEGYIGVFQEDDPDHYSELARIPSGVAAKTGILVPQLNRLFVAVSPGEAKTGAAVLQYAVAPRP</sequence>
<evidence type="ECO:0000259" key="2">
    <source>
        <dbReference type="Pfam" id="PF13360"/>
    </source>
</evidence>
<organism evidence="3 4">
    <name type="scientific">Phenylobacterium montanum</name>
    <dbReference type="NCBI Taxonomy" id="2823693"/>
    <lineage>
        <taxon>Bacteria</taxon>
        <taxon>Pseudomonadati</taxon>
        <taxon>Pseudomonadota</taxon>
        <taxon>Alphaproteobacteria</taxon>
        <taxon>Caulobacterales</taxon>
        <taxon>Caulobacteraceae</taxon>
        <taxon>Phenylobacterium</taxon>
    </lineage>
</organism>
<keyword evidence="1" id="KW-0732">Signal</keyword>
<dbReference type="InterPro" id="IPR051200">
    <property type="entry name" value="Host-pathogen_enzymatic-act"/>
</dbReference>
<gene>
    <name evidence="3" type="ORF">KCG34_06890</name>
</gene>
<evidence type="ECO:0000256" key="1">
    <source>
        <dbReference type="SAM" id="SignalP"/>
    </source>
</evidence>
<dbReference type="AlphaFoldDB" id="A0A975G2P6"/>
<reference evidence="3" key="1">
    <citation type="submission" date="2021-04" db="EMBL/GenBank/DDBJ databases">
        <title>The complete genome sequence of Caulobacter sp. S6.</title>
        <authorList>
            <person name="Tang Y."/>
            <person name="Ouyang W."/>
            <person name="Liu Q."/>
            <person name="Huang B."/>
            <person name="Guo Z."/>
            <person name="Lei P."/>
        </authorList>
    </citation>
    <scope>NUCLEOTIDE SEQUENCE</scope>
    <source>
        <strain evidence="3">S6</strain>
    </source>
</reference>